<accession>A0A0V0ZUH2</accession>
<proteinExistence type="predicted"/>
<name>A0A0V0ZUH2_9BILA</name>
<dbReference type="OrthoDB" id="10329687at2759"/>
<evidence type="ECO:0000313" key="2">
    <source>
        <dbReference type="Proteomes" id="UP000054783"/>
    </source>
</evidence>
<dbReference type="Proteomes" id="UP000054783">
    <property type="component" value="Unassembled WGS sequence"/>
</dbReference>
<comment type="caution">
    <text evidence="1">The sequence shown here is derived from an EMBL/GenBank/DDBJ whole genome shotgun (WGS) entry which is preliminary data.</text>
</comment>
<dbReference type="AlphaFoldDB" id="A0A0V0ZUH2"/>
<keyword evidence="2" id="KW-1185">Reference proteome</keyword>
<organism evidence="1 2">
    <name type="scientific">Trichinella patagoniensis</name>
    <dbReference type="NCBI Taxonomy" id="990121"/>
    <lineage>
        <taxon>Eukaryota</taxon>
        <taxon>Metazoa</taxon>
        <taxon>Ecdysozoa</taxon>
        <taxon>Nematoda</taxon>
        <taxon>Enoplea</taxon>
        <taxon>Dorylaimia</taxon>
        <taxon>Trichinellida</taxon>
        <taxon>Trichinellidae</taxon>
        <taxon>Trichinella</taxon>
    </lineage>
</organism>
<protein>
    <submittedName>
        <fullName evidence="1">Uncharacterized protein</fullName>
    </submittedName>
</protein>
<gene>
    <name evidence="1" type="ORF">T12_15666</name>
</gene>
<dbReference type="EMBL" id="JYDQ01000084">
    <property type="protein sequence ID" value="KRY16109.1"/>
    <property type="molecule type" value="Genomic_DNA"/>
</dbReference>
<reference evidence="1 2" key="1">
    <citation type="submission" date="2015-01" db="EMBL/GenBank/DDBJ databases">
        <title>Evolution of Trichinella species and genotypes.</title>
        <authorList>
            <person name="Korhonen P.K."/>
            <person name="Edoardo P."/>
            <person name="Giuseppe L.R."/>
            <person name="Gasser R.B."/>
        </authorList>
    </citation>
    <scope>NUCLEOTIDE SEQUENCE [LARGE SCALE GENOMIC DNA]</scope>
    <source>
        <strain evidence="1">ISS2496</strain>
    </source>
</reference>
<evidence type="ECO:0000313" key="1">
    <source>
        <dbReference type="EMBL" id="KRY16109.1"/>
    </source>
</evidence>
<sequence>MTIKIAEQQPREQLTFRMPYGALAYKEISEMCRRYNPSRDRMAVVYASALRRRPKRVGRRHEVADGPAGQWFRLRKTALFHQDAQWVPWRVTASSGQSVPPVCSASAHGVVHGTSAAQLFLLPGRVPPNHGGAFLFVAWPTTRGRLGRRAIPCHVGRAGTSVDPAAFSGGPSLAHADTIDAFSNLPDVGW</sequence>